<name>A0ABT5UCN4_9GAMM</name>
<keyword evidence="2" id="KW-1185">Reference proteome</keyword>
<evidence type="ECO:0000313" key="2">
    <source>
        <dbReference type="Proteomes" id="UP001528823"/>
    </source>
</evidence>
<dbReference type="RefSeq" id="WP_274690088.1">
    <property type="nucleotide sequence ID" value="NZ_JAPMOU010000024.1"/>
</dbReference>
<reference evidence="1 2" key="1">
    <citation type="submission" date="2022-11" db="EMBL/GenBank/DDBJ databases">
        <title>Spartinivicinus poritis sp. nov., isolated from scleractinian coral Porites lutea.</title>
        <authorList>
            <person name="Zhang G."/>
            <person name="Cai L."/>
            <person name="Wei Q."/>
        </authorList>
    </citation>
    <scope>NUCLEOTIDE SEQUENCE [LARGE SCALE GENOMIC DNA]</scope>
    <source>
        <strain evidence="1 2">A2-2</strain>
    </source>
</reference>
<accession>A0ABT5UCN4</accession>
<comment type="caution">
    <text evidence="1">The sequence shown here is derived from an EMBL/GenBank/DDBJ whole genome shotgun (WGS) entry which is preliminary data.</text>
</comment>
<gene>
    <name evidence="1" type="ORF">ORQ98_17525</name>
</gene>
<proteinExistence type="predicted"/>
<evidence type="ECO:0000313" key="1">
    <source>
        <dbReference type="EMBL" id="MDE1463756.1"/>
    </source>
</evidence>
<dbReference type="Proteomes" id="UP001528823">
    <property type="component" value="Unassembled WGS sequence"/>
</dbReference>
<protein>
    <recommendedName>
        <fullName evidence="3">Cytochrome c-552/4 domain-containing protein</fullName>
    </recommendedName>
</protein>
<evidence type="ECO:0008006" key="3">
    <source>
        <dbReference type="Google" id="ProtNLM"/>
    </source>
</evidence>
<sequence length="392" mass="44738">MTAYKLRAVYLFVVFLPFIVFYSQPAATAGYVDECYGCHTIARVKPIDGVFPNGFGHWRDSQCYGCHREINDVAINVNTGVFDKRRFALPVSKKRLSQLSHSPLSYMHAPQQLVFSVNDVPRFSPEALFNFLRQPVSLNKIKVPYTTMLAYPALNKQQFNNVISKLNNNQDLPKTIFTTVAADNTQALKIWNQQCKSCHESTIAPYDKQGLSLFSADWIYHFTNGLLEKPGSKRTMPVIKVNKATAKGLQQLFNQSYQVAKQRIHQRSKTVVGKPLKKATKLNDKAISYIWDRFFRDGMCVHCHGIDGRAKQYFDTTSQITISQWLRNNSPWEIWRRLEVRSLEIETGIQAHSPGMPMAAPALPKPMRQLFLSWINESCPDLSGKNHCSKNK</sequence>
<dbReference type="InterPro" id="IPR036280">
    <property type="entry name" value="Multihaem_cyt_sf"/>
</dbReference>
<dbReference type="EMBL" id="JAPMOU010000024">
    <property type="protein sequence ID" value="MDE1463756.1"/>
    <property type="molecule type" value="Genomic_DNA"/>
</dbReference>
<dbReference type="SUPFAM" id="SSF48695">
    <property type="entry name" value="Multiheme cytochromes"/>
    <property type="match status" value="1"/>
</dbReference>
<organism evidence="1 2">
    <name type="scientific">Spartinivicinus poritis</name>
    <dbReference type="NCBI Taxonomy" id="2994640"/>
    <lineage>
        <taxon>Bacteria</taxon>
        <taxon>Pseudomonadati</taxon>
        <taxon>Pseudomonadota</taxon>
        <taxon>Gammaproteobacteria</taxon>
        <taxon>Oceanospirillales</taxon>
        <taxon>Zooshikellaceae</taxon>
        <taxon>Spartinivicinus</taxon>
    </lineage>
</organism>